<reference evidence="1 2" key="1">
    <citation type="journal article" date="2019" name="Nat. Ecol. Evol.">
        <title>Megaphylogeny resolves global patterns of mushroom evolution.</title>
        <authorList>
            <person name="Varga T."/>
            <person name="Krizsan K."/>
            <person name="Foldi C."/>
            <person name="Dima B."/>
            <person name="Sanchez-Garcia M."/>
            <person name="Sanchez-Ramirez S."/>
            <person name="Szollosi G.J."/>
            <person name="Szarkandi J.G."/>
            <person name="Papp V."/>
            <person name="Albert L."/>
            <person name="Andreopoulos W."/>
            <person name="Angelini C."/>
            <person name="Antonin V."/>
            <person name="Barry K.W."/>
            <person name="Bougher N.L."/>
            <person name="Buchanan P."/>
            <person name="Buyck B."/>
            <person name="Bense V."/>
            <person name="Catcheside P."/>
            <person name="Chovatia M."/>
            <person name="Cooper J."/>
            <person name="Damon W."/>
            <person name="Desjardin D."/>
            <person name="Finy P."/>
            <person name="Geml J."/>
            <person name="Haridas S."/>
            <person name="Hughes K."/>
            <person name="Justo A."/>
            <person name="Karasinski D."/>
            <person name="Kautmanova I."/>
            <person name="Kiss B."/>
            <person name="Kocsube S."/>
            <person name="Kotiranta H."/>
            <person name="LaButti K.M."/>
            <person name="Lechner B.E."/>
            <person name="Liimatainen K."/>
            <person name="Lipzen A."/>
            <person name="Lukacs Z."/>
            <person name="Mihaltcheva S."/>
            <person name="Morgado L.N."/>
            <person name="Niskanen T."/>
            <person name="Noordeloos M.E."/>
            <person name="Ohm R.A."/>
            <person name="Ortiz-Santana B."/>
            <person name="Ovrebo C."/>
            <person name="Racz N."/>
            <person name="Riley R."/>
            <person name="Savchenko A."/>
            <person name="Shiryaev A."/>
            <person name="Soop K."/>
            <person name="Spirin V."/>
            <person name="Szebenyi C."/>
            <person name="Tomsovsky M."/>
            <person name="Tulloss R.E."/>
            <person name="Uehling J."/>
            <person name="Grigoriev I.V."/>
            <person name="Vagvolgyi C."/>
            <person name="Papp T."/>
            <person name="Martin F.M."/>
            <person name="Miettinen O."/>
            <person name="Hibbett D.S."/>
            <person name="Nagy L.G."/>
        </authorList>
    </citation>
    <scope>NUCLEOTIDE SEQUENCE [LARGE SCALE GENOMIC DNA]</scope>
    <source>
        <strain evidence="1 2">CBS 309.79</strain>
    </source>
</reference>
<evidence type="ECO:0000313" key="1">
    <source>
        <dbReference type="EMBL" id="TFK98131.1"/>
    </source>
</evidence>
<sequence length="331" mass="37378">MDRLCRLQALAIYRPLQLLLRLVGQRLPGLREVASPLRHINVERRLQTQAHRAKSFPMHLSIRLSYASDANTHHFGVRAAVHEALFTVLPKCFSVRLEGDDESWSVIPLLPAGLPLLKNLSIWGTWLRTRSPLRRISLPNLECLDLQDHVADVIPEAWGSDLKIFTVHNNLMHLDTMMDVFWSTTKLEQLTVGDVESDSDSQISAYDSEDDKVHLPEISMVRRSFAESTPNLDVAQEPSTHYVLRHLRAPALKTLTFTNPYSIKDLLVVRDFVTASRPAPLITSLDLEELSTRSICDGLVSLLYHLPLPEYLGLSAKPAEESPAESTLIRF</sequence>
<dbReference type="SUPFAM" id="SSF52047">
    <property type="entry name" value="RNI-like"/>
    <property type="match status" value="1"/>
</dbReference>
<proteinExistence type="predicted"/>
<name>A0A5C3Q8N4_9AGAR</name>
<dbReference type="EMBL" id="ML178842">
    <property type="protein sequence ID" value="TFK98131.1"/>
    <property type="molecule type" value="Genomic_DNA"/>
</dbReference>
<evidence type="ECO:0008006" key="3">
    <source>
        <dbReference type="Google" id="ProtNLM"/>
    </source>
</evidence>
<dbReference type="Proteomes" id="UP000305067">
    <property type="component" value="Unassembled WGS sequence"/>
</dbReference>
<accession>A0A5C3Q8N4</accession>
<keyword evidence="2" id="KW-1185">Reference proteome</keyword>
<gene>
    <name evidence="1" type="ORF">BDV98DRAFT_220928</name>
</gene>
<protein>
    <recommendedName>
        <fullName evidence="3">F-box domain-containing protein</fullName>
    </recommendedName>
</protein>
<dbReference type="AlphaFoldDB" id="A0A5C3Q8N4"/>
<evidence type="ECO:0000313" key="2">
    <source>
        <dbReference type="Proteomes" id="UP000305067"/>
    </source>
</evidence>
<organism evidence="1 2">
    <name type="scientific">Pterulicium gracile</name>
    <dbReference type="NCBI Taxonomy" id="1884261"/>
    <lineage>
        <taxon>Eukaryota</taxon>
        <taxon>Fungi</taxon>
        <taxon>Dikarya</taxon>
        <taxon>Basidiomycota</taxon>
        <taxon>Agaricomycotina</taxon>
        <taxon>Agaricomycetes</taxon>
        <taxon>Agaricomycetidae</taxon>
        <taxon>Agaricales</taxon>
        <taxon>Pleurotineae</taxon>
        <taxon>Pterulaceae</taxon>
        <taxon>Pterulicium</taxon>
    </lineage>
</organism>